<comment type="caution">
    <text evidence="2">The sequence shown here is derived from an EMBL/GenBank/DDBJ whole genome shotgun (WGS) entry which is preliminary data.</text>
</comment>
<proteinExistence type="predicted"/>
<accession>A0ABR0A7Y4</accession>
<organism evidence="2 3">
    <name type="scientific">Daphnia magna</name>
    <dbReference type="NCBI Taxonomy" id="35525"/>
    <lineage>
        <taxon>Eukaryota</taxon>
        <taxon>Metazoa</taxon>
        <taxon>Ecdysozoa</taxon>
        <taxon>Arthropoda</taxon>
        <taxon>Crustacea</taxon>
        <taxon>Branchiopoda</taxon>
        <taxon>Diplostraca</taxon>
        <taxon>Cladocera</taxon>
        <taxon>Anomopoda</taxon>
        <taxon>Daphniidae</taxon>
        <taxon>Daphnia</taxon>
    </lineage>
</organism>
<protein>
    <submittedName>
        <fullName evidence="2">Uncharacterized protein</fullName>
    </submittedName>
</protein>
<feature type="region of interest" description="Disordered" evidence="1">
    <location>
        <begin position="52"/>
        <end position="101"/>
    </location>
</feature>
<reference evidence="2 3" key="1">
    <citation type="journal article" date="2023" name="Nucleic Acids Res.">
        <title>The hologenome of Daphnia magna reveals possible DNA methylation and microbiome-mediated evolution of the host genome.</title>
        <authorList>
            <person name="Chaturvedi A."/>
            <person name="Li X."/>
            <person name="Dhandapani V."/>
            <person name="Marshall H."/>
            <person name="Kissane S."/>
            <person name="Cuenca-Cambronero M."/>
            <person name="Asole G."/>
            <person name="Calvet F."/>
            <person name="Ruiz-Romero M."/>
            <person name="Marangio P."/>
            <person name="Guigo R."/>
            <person name="Rago D."/>
            <person name="Mirbahai L."/>
            <person name="Eastwood N."/>
            <person name="Colbourne J.K."/>
            <person name="Zhou J."/>
            <person name="Mallon E."/>
            <person name="Orsini L."/>
        </authorList>
    </citation>
    <scope>NUCLEOTIDE SEQUENCE [LARGE SCALE GENOMIC DNA]</scope>
    <source>
        <strain evidence="2">LRV0_1</strain>
    </source>
</reference>
<keyword evidence="3" id="KW-1185">Reference proteome</keyword>
<gene>
    <name evidence="2" type="ORF">OUZ56_003171</name>
</gene>
<evidence type="ECO:0000256" key="1">
    <source>
        <dbReference type="SAM" id="MobiDB-lite"/>
    </source>
</evidence>
<evidence type="ECO:0000313" key="3">
    <source>
        <dbReference type="Proteomes" id="UP001234178"/>
    </source>
</evidence>
<feature type="compositionally biased region" description="Polar residues" evidence="1">
    <location>
        <begin position="67"/>
        <end position="85"/>
    </location>
</feature>
<dbReference type="Proteomes" id="UP001234178">
    <property type="component" value="Unassembled WGS sequence"/>
</dbReference>
<sequence length="101" mass="10892">MEWRRLQLDNHLRGLHAPTYDHRYGGDAGAVSQGDICWPMDKKGVDLLTITKSNAEDDKSDSVRPRANNTSEPPTMTSAPGSGVTSAYGGENLAVGVQNVH</sequence>
<evidence type="ECO:0000313" key="2">
    <source>
        <dbReference type="EMBL" id="KAK4021252.1"/>
    </source>
</evidence>
<feature type="compositionally biased region" description="Basic and acidic residues" evidence="1">
    <location>
        <begin position="54"/>
        <end position="64"/>
    </location>
</feature>
<name>A0ABR0A7Y4_9CRUS</name>
<dbReference type="EMBL" id="JAOYFB010000036">
    <property type="protein sequence ID" value="KAK4021252.1"/>
    <property type="molecule type" value="Genomic_DNA"/>
</dbReference>